<evidence type="ECO:0000256" key="1">
    <source>
        <dbReference type="SAM" id="MobiDB-lite"/>
    </source>
</evidence>
<organism evidence="2">
    <name type="scientific">Loa loa</name>
    <name type="common">Eye worm</name>
    <name type="synonym">Filaria loa</name>
    <dbReference type="NCBI Taxonomy" id="7209"/>
    <lineage>
        <taxon>Eukaryota</taxon>
        <taxon>Metazoa</taxon>
        <taxon>Ecdysozoa</taxon>
        <taxon>Nematoda</taxon>
        <taxon>Chromadorea</taxon>
        <taxon>Rhabditida</taxon>
        <taxon>Spirurina</taxon>
        <taxon>Spiruromorpha</taxon>
        <taxon>Filarioidea</taxon>
        <taxon>Onchocercidae</taxon>
        <taxon>Loa</taxon>
    </lineage>
</organism>
<dbReference type="OrthoDB" id="5824153at2759"/>
<gene>
    <name evidence="2" type="ORF">LOAG_18193</name>
</gene>
<dbReference type="KEGG" id="loa:LOAG_18193"/>
<dbReference type="OMA" id="INGVPFW"/>
<dbReference type="RefSeq" id="XP_020305410.1">
    <property type="nucleotide sequence ID" value="XM_020450859.1"/>
</dbReference>
<feature type="region of interest" description="Disordered" evidence="1">
    <location>
        <begin position="235"/>
        <end position="276"/>
    </location>
</feature>
<dbReference type="GeneID" id="9943815"/>
<sequence length="455" mass="51409">MKGDELRMETTAKFGKLGCPYLTNKHFIGPLALPRLELEDEVLNCIGCGVLEVSVIKLVKSKEWELQPVAALGCFKNFVCERGKLDQMNLLKKIKIFKKDDGNAEDAKQGQSRVNKADAQPAFTMEQASKALKAYKNRKKARQKAREEEACYVEYRKAEILAKFKPKVGTLRIADEVFPKRRKGSMGFGERKAHYLSIRPKPCYATWLGRRRDVIEAKPSPMAIAASVDMTDHSAVSEFSKQSTKESDKQDDERASTTKPFASKDSKQISQISTTDIHIESQKRSSVIGPEFEGDNSLVKVAIYGANADNPLINGVPFWTIETPQEEEAVTDDDLPVDMDILEKVCTGKKTLDSRPFEKIEFNPFGPVSKMKADDLLFDRDTILFSNTVETVIRLQPEGDEKMAQPTDSLRRRIRWADKISVTTFDPKNRRPKDIRTPVTEPLRNIARDRRSIAC</sequence>
<reference evidence="2" key="1">
    <citation type="submission" date="2012-04" db="EMBL/GenBank/DDBJ databases">
        <title>The Genome Sequence of Loa loa.</title>
        <authorList>
            <consortium name="The Broad Institute Genome Sequencing Platform"/>
            <consortium name="Broad Institute Genome Sequencing Center for Infectious Disease"/>
            <person name="Nutman T.B."/>
            <person name="Fink D.L."/>
            <person name="Russ C."/>
            <person name="Young S."/>
            <person name="Zeng Q."/>
            <person name="Gargeya S."/>
            <person name="Alvarado L."/>
            <person name="Berlin A."/>
            <person name="Chapman S.B."/>
            <person name="Chen Z."/>
            <person name="Freedman E."/>
            <person name="Gellesch M."/>
            <person name="Goldberg J."/>
            <person name="Griggs A."/>
            <person name="Gujja S."/>
            <person name="Heilman E.R."/>
            <person name="Heiman D."/>
            <person name="Howarth C."/>
            <person name="Mehta T."/>
            <person name="Neiman D."/>
            <person name="Pearson M."/>
            <person name="Roberts A."/>
            <person name="Saif S."/>
            <person name="Shea T."/>
            <person name="Shenoy N."/>
            <person name="Sisk P."/>
            <person name="Stolte C."/>
            <person name="Sykes S."/>
            <person name="White J."/>
            <person name="Yandava C."/>
            <person name="Haas B."/>
            <person name="Henn M.R."/>
            <person name="Nusbaum C."/>
            <person name="Birren B."/>
        </authorList>
    </citation>
    <scope>NUCLEOTIDE SEQUENCE [LARGE SCALE GENOMIC DNA]</scope>
</reference>
<dbReference type="EMBL" id="JH712287">
    <property type="protein sequence ID" value="EJD74493.1"/>
    <property type="molecule type" value="Genomic_DNA"/>
</dbReference>
<dbReference type="FunCoup" id="A0A1S0UG09">
    <property type="interactions" value="214"/>
</dbReference>
<evidence type="ECO:0000313" key="2">
    <source>
        <dbReference type="EMBL" id="EJD74493.1"/>
    </source>
</evidence>
<dbReference type="CTD" id="9943815"/>
<proteinExistence type="predicted"/>
<feature type="compositionally biased region" description="Basic and acidic residues" evidence="1">
    <location>
        <begin position="243"/>
        <end position="267"/>
    </location>
</feature>
<dbReference type="InterPro" id="IPR008569">
    <property type="entry name" value="DUF851"/>
</dbReference>
<protein>
    <submittedName>
        <fullName evidence="2">Uncharacterized protein</fullName>
    </submittedName>
</protein>
<dbReference type="AlphaFoldDB" id="A0A1S0UG09"/>
<name>A0A1S0UG09_LOALO</name>
<dbReference type="InParanoid" id="A0A1S0UG09"/>
<dbReference type="Pfam" id="PF05867">
    <property type="entry name" value="DUF851"/>
    <property type="match status" value="1"/>
</dbReference>
<accession>A0A1S0UG09</accession>